<keyword evidence="1" id="KW-0472">Membrane</keyword>
<dbReference type="EMBL" id="BRPL01000002">
    <property type="protein sequence ID" value="GLB46540.1"/>
    <property type="molecule type" value="Genomic_DNA"/>
</dbReference>
<feature type="transmembrane region" description="Helical" evidence="1">
    <location>
        <begin position="25"/>
        <end position="55"/>
    </location>
</feature>
<dbReference type="AlphaFoldDB" id="A0A9W6B081"/>
<evidence type="ECO:0000256" key="1">
    <source>
        <dbReference type="SAM" id="Phobius"/>
    </source>
</evidence>
<reference evidence="2" key="2">
    <citation type="journal article" date="2023" name="PLoS ONE">
        <title>Philodulcilactobacillus myokoensis gen. nov., sp. nov., a fructophilic, acidophilic, and agar-phobic lactic acid bacterium isolated from fermented vegetable extracts.</title>
        <authorList>
            <person name="Kouya T."/>
            <person name="Ishiyama Y."/>
            <person name="Ohashi S."/>
            <person name="Kumakubo R."/>
            <person name="Yamazaki T."/>
            <person name="Otaki T."/>
        </authorList>
    </citation>
    <scope>NUCLEOTIDE SEQUENCE</scope>
    <source>
        <strain evidence="2">WR16-4</strain>
    </source>
</reference>
<keyword evidence="3" id="KW-1185">Reference proteome</keyword>
<proteinExistence type="predicted"/>
<comment type="caution">
    <text evidence="2">The sequence shown here is derived from an EMBL/GenBank/DDBJ whole genome shotgun (WGS) entry which is preliminary data.</text>
</comment>
<keyword evidence="1" id="KW-0812">Transmembrane</keyword>
<gene>
    <name evidence="2" type="ORF">WR164_05190</name>
</gene>
<protein>
    <submittedName>
        <fullName evidence="2">Uncharacterized protein</fullName>
    </submittedName>
</protein>
<accession>A0A9W6B081</accession>
<reference evidence="2" key="1">
    <citation type="submission" date="2022-07" db="EMBL/GenBank/DDBJ databases">
        <authorList>
            <person name="Kouya T."/>
            <person name="Ishiyama Y."/>
        </authorList>
    </citation>
    <scope>NUCLEOTIDE SEQUENCE</scope>
    <source>
        <strain evidence="2">WR16-4</strain>
    </source>
</reference>
<evidence type="ECO:0000313" key="2">
    <source>
        <dbReference type="EMBL" id="GLB46540.1"/>
    </source>
</evidence>
<keyword evidence="1" id="KW-1133">Transmembrane helix</keyword>
<sequence length="71" mass="8205">MFILLLLLFFGLIFMVKLTFKIMFWLFAIAIMLILIHVLIGGAVLFGTILLINYLPIIFGGRMTLFRSFFS</sequence>
<organism evidence="2 3">
    <name type="scientific">Philodulcilactobacillus myokoensis</name>
    <dbReference type="NCBI Taxonomy" id="2929573"/>
    <lineage>
        <taxon>Bacteria</taxon>
        <taxon>Bacillati</taxon>
        <taxon>Bacillota</taxon>
        <taxon>Bacilli</taxon>
        <taxon>Lactobacillales</taxon>
        <taxon>Lactobacillaceae</taxon>
        <taxon>Philodulcilactobacillus</taxon>
    </lineage>
</organism>
<name>A0A9W6B081_9LACO</name>
<dbReference type="Proteomes" id="UP001144204">
    <property type="component" value="Unassembled WGS sequence"/>
</dbReference>
<evidence type="ECO:0000313" key="3">
    <source>
        <dbReference type="Proteomes" id="UP001144204"/>
    </source>
</evidence>